<dbReference type="EMBL" id="MT873582">
    <property type="protein sequence ID" value="QPZ94215.1"/>
    <property type="molecule type" value="Genomic_DNA"/>
</dbReference>
<geneLocation type="chloroplast" evidence="6"/>
<dbReference type="GO" id="GO:0015934">
    <property type="term" value="C:large ribosomal subunit"/>
    <property type="evidence" value="ECO:0007669"/>
    <property type="project" value="InterPro"/>
</dbReference>
<dbReference type="GO" id="GO:0003735">
    <property type="term" value="F:structural constituent of ribosome"/>
    <property type="evidence" value="ECO:0007669"/>
    <property type="project" value="InterPro"/>
</dbReference>
<comment type="similarity">
    <text evidence="1 5">Belongs to the bacterial ribosomal protein bL32 family.</text>
</comment>
<evidence type="ECO:0000256" key="2">
    <source>
        <dbReference type="ARBA" id="ARBA00022980"/>
    </source>
</evidence>
<accession>A0A7G9XKY4</accession>
<keyword evidence="2 5" id="KW-0689">Ribosomal protein</keyword>
<reference evidence="6" key="1">
    <citation type="submission" date="2020-07" db="EMBL/GenBank/DDBJ databases">
        <title>The complete chloroplast genome of Sargassum hemiphyllum var. chinense (Sargassaceae, Phaeophyceae) and its phylogenetic analysis.</title>
        <authorList>
            <person name="Wu X.-W."/>
            <person name="Wang T.-X."/>
            <person name="Zhang P."/>
            <person name="Zhang Y.-H."/>
        </authorList>
    </citation>
    <scope>NUCLEOTIDE SEQUENCE</scope>
</reference>
<evidence type="ECO:0000256" key="5">
    <source>
        <dbReference type="HAMAP-Rule" id="MF_00340"/>
    </source>
</evidence>
<dbReference type="AlphaFoldDB" id="A0A7G9XKY4"/>
<dbReference type="GO" id="GO:0006412">
    <property type="term" value="P:translation"/>
    <property type="evidence" value="ECO:0007669"/>
    <property type="project" value="UniProtKB-UniRule"/>
</dbReference>
<organism evidence="6">
    <name type="scientific">Sargassum hemiphyllum var. chinense</name>
    <dbReference type="NCBI Taxonomy" id="425012"/>
    <lineage>
        <taxon>Eukaryota</taxon>
        <taxon>Sar</taxon>
        <taxon>Stramenopiles</taxon>
        <taxon>Ochrophyta</taxon>
        <taxon>PX clade</taxon>
        <taxon>Phaeophyceae</taxon>
        <taxon>Fucales</taxon>
        <taxon>Sargassaceae</taxon>
        <taxon>Sargassum</taxon>
    </lineage>
</organism>
<gene>
    <name evidence="5 6" type="primary">rpl32</name>
    <name evidence="6" type="ORF">FK775_p068</name>
</gene>
<evidence type="ECO:0000256" key="1">
    <source>
        <dbReference type="ARBA" id="ARBA00008560"/>
    </source>
</evidence>
<keyword evidence="6" id="KW-0150">Chloroplast</keyword>
<dbReference type="GO" id="GO:0009507">
    <property type="term" value="C:chloroplast"/>
    <property type="evidence" value="ECO:0007669"/>
    <property type="project" value="UniProtKB-SubCell"/>
</dbReference>
<dbReference type="EMBL" id="MT800998">
    <property type="protein sequence ID" value="QNO36042.1"/>
    <property type="molecule type" value="Genomic_DNA"/>
</dbReference>
<dbReference type="HAMAP" id="MF_00340">
    <property type="entry name" value="Ribosomal_bL32"/>
    <property type="match status" value="1"/>
</dbReference>
<sequence length="69" mass="7958">MAVPKKRRSKSKGKIKLAIWKGKGRKMANRALSLAKSILNEESKFIFNKKEVEKKIKKKETTLDVDNLE</sequence>
<evidence type="ECO:0000256" key="3">
    <source>
        <dbReference type="ARBA" id="ARBA00023274"/>
    </source>
</evidence>
<proteinExistence type="inferred from homology"/>
<name>A0A7G9XKY4_SARHM</name>
<dbReference type="InterPro" id="IPR002677">
    <property type="entry name" value="Ribosomal_bL32"/>
</dbReference>
<dbReference type="PANTHER" id="PTHR36083:SF1">
    <property type="entry name" value="LARGE RIBOSOMAL SUBUNIT PROTEIN BL32C"/>
    <property type="match status" value="1"/>
</dbReference>
<dbReference type="Pfam" id="PF01783">
    <property type="entry name" value="Ribosomal_L32p"/>
    <property type="match status" value="1"/>
</dbReference>
<protein>
    <recommendedName>
        <fullName evidence="4 5">Large ribosomal subunit protein bL32c</fullName>
    </recommendedName>
</protein>
<keyword evidence="3 5" id="KW-0687">Ribonucleoprotein</keyword>
<evidence type="ECO:0000256" key="4">
    <source>
        <dbReference type="ARBA" id="ARBA00035280"/>
    </source>
</evidence>
<evidence type="ECO:0000313" key="6">
    <source>
        <dbReference type="EMBL" id="QNO36042.1"/>
    </source>
</evidence>
<comment type="subcellular location">
    <subcellularLocation>
        <location evidence="5">Plastid</location>
        <location evidence="5">Chloroplast</location>
    </subcellularLocation>
</comment>
<dbReference type="InterPro" id="IPR044958">
    <property type="entry name" value="Ribosomal_bL32_plant/cyanobact"/>
</dbReference>
<evidence type="ECO:0000313" key="7">
    <source>
        <dbReference type="EMBL" id="QPZ94215.1"/>
    </source>
</evidence>
<dbReference type="PANTHER" id="PTHR36083">
    <property type="entry name" value="50S RIBOSOMAL PROTEIN L32, CHLOROPLASTIC"/>
    <property type="match status" value="1"/>
</dbReference>
<keyword evidence="6" id="KW-0934">Plastid</keyword>
<reference evidence="7" key="2">
    <citation type="submission" date="2020-08" db="EMBL/GenBank/DDBJ databases">
        <title>Organelle genome of Sargassum hemiphyllum var.chinense and its phylogenetic analysis.</title>
        <authorList>
            <person name="Jia X."/>
            <person name="Liu T."/>
        </authorList>
    </citation>
    <scope>NUCLEOTIDE SEQUENCE</scope>
</reference>